<dbReference type="Proteomes" id="UP000256541">
    <property type="component" value="Unassembled WGS sequence"/>
</dbReference>
<feature type="active site" evidence="1">
    <location>
        <position position="145"/>
    </location>
</feature>
<dbReference type="Gene3D" id="1.10.3290.10">
    <property type="entry name" value="Fido-like domain"/>
    <property type="match status" value="1"/>
</dbReference>
<evidence type="ECO:0000256" key="1">
    <source>
        <dbReference type="PIRSR" id="PIRSR640198-1"/>
    </source>
</evidence>
<reference evidence="4 5" key="1">
    <citation type="submission" date="2017-04" db="EMBL/GenBank/DDBJ databases">
        <title>Comparative genome analysis of Subtercola boreus.</title>
        <authorList>
            <person name="Cho Y.-J."/>
            <person name="Cho A."/>
            <person name="Kim O.-S."/>
            <person name="Lee J.-I."/>
        </authorList>
    </citation>
    <scope>NUCLEOTIDE SEQUENCE [LARGE SCALE GENOMIC DNA]</scope>
    <source>
        <strain evidence="4 5">P27479</strain>
    </source>
</reference>
<dbReference type="InterPro" id="IPR003812">
    <property type="entry name" value="Fido"/>
</dbReference>
<dbReference type="PROSITE" id="PS51459">
    <property type="entry name" value="FIDO"/>
    <property type="match status" value="1"/>
</dbReference>
<dbReference type="GO" id="GO:0005524">
    <property type="term" value="F:ATP binding"/>
    <property type="evidence" value="ECO:0007669"/>
    <property type="project" value="UniProtKB-KW"/>
</dbReference>
<dbReference type="SUPFAM" id="SSF140931">
    <property type="entry name" value="Fic-like"/>
    <property type="match status" value="1"/>
</dbReference>
<dbReference type="PANTHER" id="PTHR13504:SF39">
    <property type="entry name" value="CELL FILAMENTATION PROTEIN"/>
    <property type="match status" value="1"/>
</dbReference>
<dbReference type="InterPro" id="IPR036597">
    <property type="entry name" value="Fido-like_dom_sf"/>
</dbReference>
<dbReference type="InterPro" id="IPR040198">
    <property type="entry name" value="Fido_containing"/>
</dbReference>
<proteinExistence type="predicted"/>
<evidence type="ECO:0000313" key="5">
    <source>
        <dbReference type="Proteomes" id="UP000256541"/>
    </source>
</evidence>
<evidence type="ECO:0000313" key="4">
    <source>
        <dbReference type="EMBL" id="RFA16606.1"/>
    </source>
</evidence>
<sequence length="207" mass="22609">MPPARLAEFLSPYNDTPVDPEDGGAFVPGVSFSSKAELYAAEAQALTDARNQLYAGISSGELTAADLTSPYALIDIHAACYGSIWAWAGMIRSRELSIGVAPENIREALYSELDQLTWQIEHGDEVGLAPEFIAMGAHHHLVKIHPFTDGNGRVTRLYADVLLLAMTGNQIFDWSDKPVYFDALRRADATMNPDELLSIVDVVHLGH</sequence>
<dbReference type="Pfam" id="PF02661">
    <property type="entry name" value="Fic"/>
    <property type="match status" value="1"/>
</dbReference>
<keyword evidence="2" id="KW-0067">ATP-binding</keyword>
<dbReference type="OrthoDB" id="9813719at2"/>
<dbReference type="PANTHER" id="PTHR13504">
    <property type="entry name" value="FIDO DOMAIN-CONTAINING PROTEIN DDB_G0283145"/>
    <property type="match status" value="1"/>
</dbReference>
<feature type="domain" description="Fido" evidence="3">
    <location>
        <begin position="68"/>
        <end position="202"/>
    </location>
</feature>
<name>A0A3E0W349_9MICO</name>
<evidence type="ECO:0000256" key="2">
    <source>
        <dbReference type="PIRSR" id="PIRSR640198-2"/>
    </source>
</evidence>
<comment type="caution">
    <text evidence="4">The sequence shown here is derived from an EMBL/GenBank/DDBJ whole genome shotgun (WGS) entry which is preliminary data.</text>
</comment>
<accession>A0A3E0W349</accession>
<feature type="binding site" evidence="2">
    <location>
        <begin position="149"/>
        <end position="156"/>
    </location>
    <ligand>
        <name>ATP</name>
        <dbReference type="ChEBI" id="CHEBI:30616"/>
    </ligand>
</feature>
<evidence type="ECO:0000259" key="3">
    <source>
        <dbReference type="PROSITE" id="PS51459"/>
    </source>
</evidence>
<dbReference type="EMBL" id="NBXB01000011">
    <property type="protein sequence ID" value="RFA16606.1"/>
    <property type="molecule type" value="Genomic_DNA"/>
</dbReference>
<keyword evidence="2" id="KW-0547">Nucleotide-binding</keyword>
<dbReference type="AlphaFoldDB" id="A0A3E0W349"/>
<protein>
    <recommendedName>
        <fullName evidence="3">Fido domain-containing protein</fullName>
    </recommendedName>
</protein>
<organism evidence="4 5">
    <name type="scientific">Subtercola boreus</name>
    <dbReference type="NCBI Taxonomy" id="120213"/>
    <lineage>
        <taxon>Bacteria</taxon>
        <taxon>Bacillati</taxon>
        <taxon>Actinomycetota</taxon>
        <taxon>Actinomycetes</taxon>
        <taxon>Micrococcales</taxon>
        <taxon>Microbacteriaceae</taxon>
        <taxon>Subtercola</taxon>
    </lineage>
</organism>
<gene>
    <name evidence="4" type="ORF">B7R22_03820</name>
</gene>